<keyword evidence="5" id="KW-0460">Magnesium</keyword>
<evidence type="ECO:0000256" key="3">
    <source>
        <dbReference type="ARBA" id="ARBA00022723"/>
    </source>
</evidence>
<keyword evidence="4" id="KW-0418">Kinase</keyword>
<protein>
    <recommendedName>
        <fullName evidence="6">Phosphofructokinase domain-containing protein</fullName>
    </recommendedName>
</protein>
<evidence type="ECO:0000313" key="8">
    <source>
        <dbReference type="Proteomes" id="UP001177003"/>
    </source>
</evidence>
<dbReference type="InterPro" id="IPR050929">
    <property type="entry name" value="PFKA"/>
</dbReference>
<dbReference type="Pfam" id="PF00365">
    <property type="entry name" value="PFK"/>
    <property type="match status" value="1"/>
</dbReference>
<gene>
    <name evidence="7" type="ORF">LSALG_LOCUS27187</name>
</gene>
<keyword evidence="1" id="KW-0021">Allosteric enzyme</keyword>
<dbReference type="GO" id="GO:0003872">
    <property type="term" value="F:6-phosphofructokinase activity"/>
    <property type="evidence" value="ECO:0007669"/>
    <property type="project" value="InterPro"/>
</dbReference>
<dbReference type="PANTHER" id="PTHR45770">
    <property type="entry name" value="ATP-DEPENDENT 6-PHOSPHOFRUCTOKINASE 1"/>
    <property type="match status" value="1"/>
</dbReference>
<keyword evidence="8" id="KW-1185">Reference proteome</keyword>
<dbReference type="InterPro" id="IPR035966">
    <property type="entry name" value="PKF_sf"/>
</dbReference>
<dbReference type="GO" id="GO:0046872">
    <property type="term" value="F:metal ion binding"/>
    <property type="evidence" value="ECO:0007669"/>
    <property type="project" value="UniProtKB-KW"/>
</dbReference>
<dbReference type="AlphaFoldDB" id="A0AA35Z8S0"/>
<dbReference type="EMBL" id="OX465081">
    <property type="protein sequence ID" value="CAI9287851.1"/>
    <property type="molecule type" value="Genomic_DNA"/>
</dbReference>
<dbReference type="InterPro" id="IPR000023">
    <property type="entry name" value="Phosphofructokinase_dom"/>
</dbReference>
<keyword evidence="3" id="KW-0479">Metal-binding</keyword>
<evidence type="ECO:0000256" key="1">
    <source>
        <dbReference type="ARBA" id="ARBA00022533"/>
    </source>
</evidence>
<evidence type="ECO:0000256" key="2">
    <source>
        <dbReference type="ARBA" id="ARBA00022679"/>
    </source>
</evidence>
<keyword evidence="2" id="KW-0808">Transferase</keyword>
<evidence type="ECO:0000259" key="6">
    <source>
        <dbReference type="Pfam" id="PF00365"/>
    </source>
</evidence>
<accession>A0AA35Z8S0</accession>
<name>A0AA35Z8S0_LACSI</name>
<dbReference type="Gene3D" id="3.40.50.460">
    <property type="entry name" value="Phosphofructokinase domain"/>
    <property type="match status" value="1"/>
</dbReference>
<feature type="domain" description="Phosphofructokinase" evidence="6">
    <location>
        <begin position="89"/>
        <end position="262"/>
    </location>
</feature>
<reference evidence="7" key="1">
    <citation type="submission" date="2023-04" db="EMBL/GenBank/DDBJ databases">
        <authorList>
            <person name="Vijverberg K."/>
            <person name="Xiong W."/>
            <person name="Schranz E."/>
        </authorList>
    </citation>
    <scope>NUCLEOTIDE SEQUENCE</scope>
</reference>
<organism evidence="7 8">
    <name type="scientific">Lactuca saligna</name>
    <name type="common">Willowleaf lettuce</name>
    <dbReference type="NCBI Taxonomy" id="75948"/>
    <lineage>
        <taxon>Eukaryota</taxon>
        <taxon>Viridiplantae</taxon>
        <taxon>Streptophyta</taxon>
        <taxon>Embryophyta</taxon>
        <taxon>Tracheophyta</taxon>
        <taxon>Spermatophyta</taxon>
        <taxon>Magnoliopsida</taxon>
        <taxon>eudicotyledons</taxon>
        <taxon>Gunneridae</taxon>
        <taxon>Pentapetalae</taxon>
        <taxon>asterids</taxon>
        <taxon>campanulids</taxon>
        <taxon>Asterales</taxon>
        <taxon>Asteraceae</taxon>
        <taxon>Cichorioideae</taxon>
        <taxon>Cichorieae</taxon>
        <taxon>Lactucinae</taxon>
        <taxon>Lactuca</taxon>
    </lineage>
</organism>
<dbReference type="SUPFAM" id="SSF53784">
    <property type="entry name" value="Phosphofructokinase"/>
    <property type="match status" value="1"/>
</dbReference>
<evidence type="ECO:0000256" key="5">
    <source>
        <dbReference type="ARBA" id="ARBA00022842"/>
    </source>
</evidence>
<evidence type="ECO:0000256" key="4">
    <source>
        <dbReference type="ARBA" id="ARBA00022777"/>
    </source>
</evidence>
<evidence type="ECO:0000313" key="7">
    <source>
        <dbReference type="EMBL" id="CAI9287851.1"/>
    </source>
</evidence>
<sequence length="338" mass="37417">MDGNGIGNKTEPIMTLESQILSSDSKSPFTIDSNASMLAKMVDPVMNLQNQIRHLLSGWDDHPALQKIVDVIDMILYIPMNTLLPKVIDKYFGFDTVVEEAQGAINVAHVEVESVENGVGVVKLIGLSSMIHCHFATLASRDVDCCLIPESPFYLEGQGGLFEFIQQRLKENGHVVIVLAEGTGQEYVSDSVNAFEERDASGNKLLIDIGQWLTHKIKNHFATVKKMAIHMKYIDPTYMIHAIPSNAYDNIYCTLLAQSAVHGAMARFSGFTVGPVNSRHAYIPILGPESSRNHFKAAFDSNVGQFGFPLYSVLRHSQSTDTDDYSQSTTVKKMIVIY</sequence>
<dbReference type="Proteomes" id="UP001177003">
    <property type="component" value="Chromosome 5"/>
</dbReference>
<proteinExistence type="predicted"/>